<evidence type="ECO:0000256" key="5">
    <source>
        <dbReference type="ARBA" id="ARBA00022691"/>
    </source>
</evidence>
<dbReference type="CDD" id="cd11644">
    <property type="entry name" value="Precorrin-6Y-MT"/>
    <property type="match status" value="1"/>
</dbReference>
<evidence type="ECO:0000256" key="3">
    <source>
        <dbReference type="ARBA" id="ARBA00022603"/>
    </source>
</evidence>
<sequence>MSRWLSVIGLTERGLAGLSAEARQLIDQAELLIGGERHLALVPAGKAERQSWASPLRLTVEEILRWRGRPVVVLASGDPMWFGVGVTLARHVAREEMRILPQVSAFTLAAARLGWSLADTDCLTLHGRPLELLNGAVFPGARLLLLTDDGAAPALIARRLTELGYGSSRVMALEHMDGPTEAAVEHAAAEWGQRRTADLNTVAVECRAEPGAAVRARVPGLPDDAFQHDGQLTKREIRAAALAKLMPLPGALLWDVGAGCGSIAIEWMRAARGSRAIAIESEPERVTLIEMNRRALGTPKLAIVAGEAPAALDGLAQPDAVFLGGGVATAGLIERCWEALPSGGRLVAHAVTVESETRLAGFRAACNGDLTRISVQRAEPIGPHLAWRPLRPVTQLAAVKP</sequence>
<evidence type="ECO:0000313" key="8">
    <source>
        <dbReference type="Proteomes" id="UP000325797"/>
    </source>
</evidence>
<dbReference type="AlphaFoldDB" id="A0A5J6N5M6"/>
<evidence type="ECO:0000313" key="7">
    <source>
        <dbReference type="EMBL" id="QEX23870.1"/>
    </source>
</evidence>
<organism evidence="7 8">
    <name type="scientific">Hypericibacter adhaerens</name>
    <dbReference type="NCBI Taxonomy" id="2602016"/>
    <lineage>
        <taxon>Bacteria</taxon>
        <taxon>Pseudomonadati</taxon>
        <taxon>Pseudomonadota</taxon>
        <taxon>Alphaproteobacteria</taxon>
        <taxon>Rhodospirillales</taxon>
        <taxon>Dongiaceae</taxon>
        <taxon>Hypericibacter</taxon>
    </lineage>
</organism>
<keyword evidence="2" id="KW-0169">Cobalamin biosynthesis</keyword>
<dbReference type="InterPro" id="IPR035996">
    <property type="entry name" value="4pyrrol_Methylase_sf"/>
</dbReference>
<proteinExistence type="predicted"/>
<comment type="pathway">
    <text evidence="1">Cofactor biosynthesis; adenosylcobalamin biosynthesis.</text>
</comment>
<keyword evidence="8" id="KW-1185">Reference proteome</keyword>
<dbReference type="GO" id="GO:0009236">
    <property type="term" value="P:cobalamin biosynthetic process"/>
    <property type="evidence" value="ECO:0007669"/>
    <property type="project" value="UniProtKB-UniPathway"/>
</dbReference>
<dbReference type="Gene3D" id="3.40.50.150">
    <property type="entry name" value="Vaccinia Virus protein VP39"/>
    <property type="match status" value="1"/>
</dbReference>
<feature type="domain" description="Tetrapyrrole methylase" evidence="6">
    <location>
        <begin position="7"/>
        <end position="175"/>
    </location>
</feature>
<dbReference type="UniPathway" id="UPA00148"/>
<evidence type="ECO:0000256" key="1">
    <source>
        <dbReference type="ARBA" id="ARBA00004953"/>
    </source>
</evidence>
<dbReference type="InterPro" id="IPR006365">
    <property type="entry name" value="Cbl_synth_CobL"/>
</dbReference>
<dbReference type="Gene3D" id="3.40.1010.10">
    <property type="entry name" value="Cobalt-precorrin-4 Transmethylase, Domain 1"/>
    <property type="match status" value="1"/>
</dbReference>
<keyword evidence="3 7" id="KW-0489">Methyltransferase</keyword>
<dbReference type="CDD" id="cd02440">
    <property type="entry name" value="AdoMet_MTases"/>
    <property type="match status" value="1"/>
</dbReference>
<dbReference type="PANTHER" id="PTHR43182:SF1">
    <property type="entry name" value="COBALT-PRECORRIN-7 C(5)-METHYLTRANSFERASE"/>
    <property type="match status" value="1"/>
</dbReference>
<dbReference type="NCBIfam" id="TIGR02467">
    <property type="entry name" value="CbiE"/>
    <property type="match status" value="1"/>
</dbReference>
<dbReference type="InterPro" id="IPR000878">
    <property type="entry name" value="4pyrrol_Mease"/>
</dbReference>
<dbReference type="InterPro" id="IPR029063">
    <property type="entry name" value="SAM-dependent_MTases_sf"/>
</dbReference>
<reference evidence="7 8" key="1">
    <citation type="submission" date="2019-08" db="EMBL/GenBank/DDBJ databases">
        <title>Hyperibacter terrae gen. nov., sp. nov. and Hyperibacter viscosus sp. nov., two new members in the family Rhodospirillaceae isolated from the rhizosphere of Hypericum perforatum.</title>
        <authorList>
            <person name="Noviana Z."/>
        </authorList>
    </citation>
    <scope>NUCLEOTIDE SEQUENCE [LARGE SCALE GENOMIC DNA]</scope>
    <source>
        <strain evidence="7 8">R5959</strain>
    </source>
</reference>
<dbReference type="InterPro" id="IPR014008">
    <property type="entry name" value="Cbl_synth_MTase_CbiT"/>
</dbReference>
<dbReference type="InterPro" id="IPR012818">
    <property type="entry name" value="CbiE"/>
</dbReference>
<dbReference type="Proteomes" id="UP000325797">
    <property type="component" value="Chromosome"/>
</dbReference>
<dbReference type="GO" id="GO:0008276">
    <property type="term" value="F:protein methyltransferase activity"/>
    <property type="evidence" value="ECO:0007669"/>
    <property type="project" value="InterPro"/>
</dbReference>
<dbReference type="InterPro" id="IPR050714">
    <property type="entry name" value="Cobalamin_biosynth_MTase"/>
</dbReference>
<gene>
    <name evidence="7" type="ORF">FRZ61_38090</name>
</gene>
<dbReference type="PIRSF" id="PIRSF036428">
    <property type="entry name" value="CobL"/>
    <property type="match status" value="1"/>
</dbReference>
<evidence type="ECO:0000259" key="6">
    <source>
        <dbReference type="Pfam" id="PF00590"/>
    </source>
</evidence>
<dbReference type="NCBIfam" id="TIGR02469">
    <property type="entry name" value="CbiT"/>
    <property type="match status" value="1"/>
</dbReference>
<dbReference type="InterPro" id="IPR014777">
    <property type="entry name" value="4pyrrole_Mease_sub1"/>
</dbReference>
<protein>
    <submittedName>
        <fullName evidence="7">Precorrin-6Y C5,15-methyltransferase (Decarboxylating)</fullName>
    </submittedName>
</protein>
<evidence type="ECO:0000256" key="2">
    <source>
        <dbReference type="ARBA" id="ARBA00022573"/>
    </source>
</evidence>
<dbReference type="PANTHER" id="PTHR43182">
    <property type="entry name" value="COBALT-PRECORRIN-6B C(15)-METHYLTRANSFERASE (DECARBOXYLATING)"/>
    <property type="match status" value="1"/>
</dbReference>
<dbReference type="OrthoDB" id="9787825at2"/>
<keyword evidence="5" id="KW-0949">S-adenosyl-L-methionine</keyword>
<dbReference type="EMBL" id="CP042582">
    <property type="protein sequence ID" value="QEX23870.1"/>
    <property type="molecule type" value="Genomic_DNA"/>
</dbReference>
<keyword evidence="4 7" id="KW-0808">Transferase</keyword>
<name>A0A5J6N5M6_9PROT</name>
<dbReference type="SUPFAM" id="SSF53790">
    <property type="entry name" value="Tetrapyrrole methylase"/>
    <property type="match status" value="1"/>
</dbReference>
<dbReference type="Pfam" id="PF00590">
    <property type="entry name" value="TP_methylase"/>
    <property type="match status" value="1"/>
</dbReference>
<dbReference type="RefSeq" id="WP_151119201.1">
    <property type="nucleotide sequence ID" value="NZ_CP042582.1"/>
</dbReference>
<dbReference type="KEGG" id="hadh:FRZ61_38090"/>
<accession>A0A5J6N5M6</accession>
<dbReference type="SUPFAM" id="SSF53335">
    <property type="entry name" value="S-adenosyl-L-methionine-dependent methyltransferases"/>
    <property type="match status" value="1"/>
</dbReference>
<evidence type="ECO:0000256" key="4">
    <source>
        <dbReference type="ARBA" id="ARBA00022679"/>
    </source>
</evidence>
<dbReference type="GO" id="GO:0032259">
    <property type="term" value="P:methylation"/>
    <property type="evidence" value="ECO:0007669"/>
    <property type="project" value="UniProtKB-KW"/>
</dbReference>